<evidence type="ECO:0000313" key="12">
    <source>
        <dbReference type="Proteomes" id="UP000887569"/>
    </source>
</evidence>
<keyword evidence="2 11" id="KW-0963">Cytoplasm</keyword>
<dbReference type="InterPro" id="IPR027496">
    <property type="entry name" value="ARD_euk"/>
</dbReference>
<keyword evidence="5 11" id="KW-0479">Metal-binding</keyword>
<feature type="binding site" evidence="11">
    <location>
        <position position="85"/>
    </location>
    <ligand>
        <name>Ni(2+)</name>
        <dbReference type="ChEBI" id="CHEBI:49786"/>
        <note>for nickel-dependent acireductone dioxygenase activity</note>
    </ligand>
</feature>
<name>A0A915BIU0_PARUN</name>
<comment type="pathway">
    <text evidence="11">Amino-acid biosynthesis; L-methionine biosynthesis via salvage pathway; L-methionine from S-methyl-5-thio-alpha-D-ribose 1-phosphate: step 5/6.</text>
</comment>
<dbReference type="GO" id="GO:0005506">
    <property type="term" value="F:iron ion binding"/>
    <property type="evidence" value="ECO:0007669"/>
    <property type="project" value="UniProtKB-UniRule"/>
</dbReference>
<dbReference type="InterPro" id="IPR011051">
    <property type="entry name" value="RmlC_Cupin_sf"/>
</dbReference>
<evidence type="ECO:0000256" key="5">
    <source>
        <dbReference type="ARBA" id="ARBA00022723"/>
    </source>
</evidence>
<keyword evidence="4 11" id="KW-0028">Amino-acid biosynthesis</keyword>
<keyword evidence="12" id="KW-1185">Reference proteome</keyword>
<comment type="cofactor">
    <cofactor evidence="11">
        <name>Fe(2+)</name>
        <dbReference type="ChEBI" id="CHEBI:29033"/>
    </cofactor>
    <cofactor evidence="11">
        <name>Ni(2+)</name>
        <dbReference type="ChEBI" id="CHEBI:49786"/>
    </cofactor>
    <text evidence="11">Binds either 1 Fe or Ni cation per monomer. Iron-binding promotes an acireductone dioxygenase reaction producing 2-keto-4-methylthiobutyrate, while nickel-binding promotes an acireductone dioxygenase reaction producing 3-(methylsulfanyl)propanoate.</text>
</comment>
<evidence type="ECO:0000313" key="13">
    <source>
        <dbReference type="WBParaSite" id="PgR042_g053_t01"/>
    </source>
</evidence>
<evidence type="ECO:0000256" key="11">
    <source>
        <dbReference type="HAMAP-Rule" id="MF_03154"/>
    </source>
</evidence>
<dbReference type="AlphaFoldDB" id="A0A915BIU0"/>
<keyword evidence="9 11" id="KW-0486">Methionine biosynthesis</keyword>
<organism evidence="12 13">
    <name type="scientific">Parascaris univalens</name>
    <name type="common">Nematode worm</name>
    <dbReference type="NCBI Taxonomy" id="6257"/>
    <lineage>
        <taxon>Eukaryota</taxon>
        <taxon>Metazoa</taxon>
        <taxon>Ecdysozoa</taxon>
        <taxon>Nematoda</taxon>
        <taxon>Chromadorea</taxon>
        <taxon>Rhabditida</taxon>
        <taxon>Spirurina</taxon>
        <taxon>Ascaridomorpha</taxon>
        <taxon>Ascaridoidea</taxon>
        <taxon>Ascarididae</taxon>
        <taxon>Parascaris</taxon>
    </lineage>
</organism>
<feature type="binding site" evidence="11">
    <location>
        <position position="91"/>
    </location>
    <ligand>
        <name>Fe(2+)</name>
        <dbReference type="ChEBI" id="CHEBI:29033"/>
        <note>for iron-dependent acireductone dioxygenase activity</note>
    </ligand>
</feature>
<reference evidence="13" key="1">
    <citation type="submission" date="2022-11" db="UniProtKB">
        <authorList>
            <consortium name="WormBaseParasite"/>
        </authorList>
    </citation>
    <scope>IDENTIFICATION</scope>
</reference>
<evidence type="ECO:0000256" key="9">
    <source>
        <dbReference type="ARBA" id="ARBA00023167"/>
    </source>
</evidence>
<comment type="subcellular location">
    <subcellularLocation>
        <location evidence="11">Cytoplasm</location>
    </subcellularLocation>
    <subcellularLocation>
        <location evidence="11">Nucleus</location>
    </subcellularLocation>
</comment>
<dbReference type="HAMAP" id="MF_03154">
    <property type="entry name" value="Salvage_MtnD_euk"/>
    <property type="match status" value="1"/>
</dbReference>
<evidence type="ECO:0000256" key="7">
    <source>
        <dbReference type="ARBA" id="ARBA00023002"/>
    </source>
</evidence>
<evidence type="ECO:0000256" key="2">
    <source>
        <dbReference type="ARBA" id="ARBA00022490"/>
    </source>
</evidence>
<dbReference type="Pfam" id="PF03079">
    <property type="entry name" value="ARD"/>
    <property type="match status" value="1"/>
</dbReference>
<dbReference type="PANTHER" id="PTHR23418:SF0">
    <property type="entry name" value="ACIREDUCTONE DIOXYGENASE"/>
    <property type="match status" value="1"/>
</dbReference>
<feature type="binding site" evidence="11">
    <location>
        <position position="85"/>
    </location>
    <ligand>
        <name>Fe(2+)</name>
        <dbReference type="ChEBI" id="CHEBI:29033"/>
        <note>for iron-dependent acireductone dioxygenase activity</note>
    </ligand>
</feature>
<accession>A0A915BIU0</accession>
<dbReference type="GO" id="GO:0010308">
    <property type="term" value="F:acireductone dioxygenase (Ni2+-requiring) activity"/>
    <property type="evidence" value="ECO:0007669"/>
    <property type="project" value="UniProtKB-UniRule"/>
</dbReference>
<dbReference type="GO" id="GO:0016151">
    <property type="term" value="F:nickel cation binding"/>
    <property type="evidence" value="ECO:0007669"/>
    <property type="project" value="UniProtKB-UniRule"/>
</dbReference>
<dbReference type="CDD" id="cd02232">
    <property type="entry name" value="cupin_ARD"/>
    <property type="match status" value="1"/>
</dbReference>
<comment type="similarity">
    <text evidence="11">Belongs to the acireductone dioxygenase (ARD) family.</text>
</comment>
<feature type="binding site" evidence="11">
    <location>
        <position position="130"/>
    </location>
    <ligand>
        <name>Fe(2+)</name>
        <dbReference type="ChEBI" id="CHEBI:29033"/>
        <note>for iron-dependent acireductone dioxygenase activity</note>
    </ligand>
</feature>
<comment type="catalytic activity">
    <reaction evidence="1 11">
        <text>1,2-dihydroxy-5-(methylsulfanyl)pent-1-en-3-one + O2 = 4-methylsulfanyl-2-oxobutanoate + formate + 2 H(+)</text>
        <dbReference type="Rhea" id="RHEA:24504"/>
        <dbReference type="ChEBI" id="CHEBI:15378"/>
        <dbReference type="ChEBI" id="CHEBI:15379"/>
        <dbReference type="ChEBI" id="CHEBI:15740"/>
        <dbReference type="ChEBI" id="CHEBI:16723"/>
        <dbReference type="ChEBI" id="CHEBI:49252"/>
        <dbReference type="EC" id="1.13.11.54"/>
    </reaction>
</comment>
<dbReference type="SUPFAM" id="SSF51182">
    <property type="entry name" value="RmlC-like cupins"/>
    <property type="match status" value="1"/>
</dbReference>
<keyword evidence="3 11" id="KW-0533">Nickel</keyword>
<protein>
    <recommendedName>
        <fullName evidence="11">Acireductone dioxygenase</fullName>
    </recommendedName>
    <alternativeName>
        <fullName evidence="11">Acireductone dioxygenase (Fe(2+)-requiring)</fullName>
        <shortName evidence="11">ARD'</shortName>
        <shortName evidence="11">Fe-ARD</shortName>
        <ecNumber evidence="11">1.13.11.54</ecNumber>
    </alternativeName>
    <alternativeName>
        <fullName evidence="11">Acireductone dioxygenase (Ni(2+)-requiring)</fullName>
        <shortName evidence="11">ARD</shortName>
        <shortName evidence="11">Ni-ARD</shortName>
        <ecNumber evidence="11">1.13.11.53</ecNumber>
    </alternativeName>
</protein>
<dbReference type="GO" id="GO:0010309">
    <property type="term" value="F:acireductone dioxygenase [iron(II)-requiring] activity"/>
    <property type="evidence" value="ECO:0007669"/>
    <property type="project" value="UniProtKB-UniRule"/>
</dbReference>
<dbReference type="Proteomes" id="UP000887569">
    <property type="component" value="Unplaced"/>
</dbReference>
<proteinExistence type="inferred from homology"/>
<comment type="function">
    <text evidence="11">Catalyzes 2 different reactions between oxygen and the acireductone 1,2-dihydroxy-3-keto-5-methylthiopentene (DHK-MTPene) depending upon the metal bound in the active site. Fe-containing acireductone dioxygenase (Fe-ARD) produces formate and 2-keto-4-methylthiobutyrate (KMTB), the alpha-ketoacid precursor of methionine in the methionine recycle pathway. Ni-containing acireductone dioxygenase (Ni-ARD) produces methylthiopropionate, carbon monoxide and formate, and does not lie on the methionine recycle pathway.</text>
</comment>
<feature type="binding site" evidence="11">
    <location>
        <position position="91"/>
    </location>
    <ligand>
        <name>Ni(2+)</name>
        <dbReference type="ChEBI" id="CHEBI:49786"/>
        <note>for nickel-dependent acireductone dioxygenase activity</note>
    </ligand>
</feature>
<keyword evidence="7 11" id="KW-0560">Oxidoreductase</keyword>
<dbReference type="WBParaSite" id="PgR042_g053_t01">
    <property type="protein sequence ID" value="PgR042_g053_t01"/>
    <property type="gene ID" value="PgR042_g053"/>
</dbReference>
<keyword evidence="10 11" id="KW-0539">Nucleus</keyword>
<dbReference type="GO" id="GO:0005634">
    <property type="term" value="C:nucleus"/>
    <property type="evidence" value="ECO:0007669"/>
    <property type="project" value="UniProtKB-SubCell"/>
</dbReference>
<feature type="binding site" evidence="11">
    <location>
        <position position="87"/>
    </location>
    <ligand>
        <name>Ni(2+)</name>
        <dbReference type="ChEBI" id="CHEBI:49786"/>
        <note>for nickel-dependent acireductone dioxygenase activity</note>
    </ligand>
</feature>
<dbReference type="EC" id="1.13.11.54" evidence="11"/>
<comment type="catalytic activity">
    <reaction evidence="11">
        <text>1,2-dihydroxy-5-(methylsulfanyl)pent-1-en-3-one + O2 = 3-(methylsulfanyl)propanoate + CO + formate + 2 H(+)</text>
        <dbReference type="Rhea" id="RHEA:14161"/>
        <dbReference type="ChEBI" id="CHEBI:15378"/>
        <dbReference type="ChEBI" id="CHEBI:15379"/>
        <dbReference type="ChEBI" id="CHEBI:15740"/>
        <dbReference type="ChEBI" id="CHEBI:17245"/>
        <dbReference type="ChEBI" id="CHEBI:49016"/>
        <dbReference type="ChEBI" id="CHEBI:49252"/>
        <dbReference type="EC" id="1.13.11.53"/>
    </reaction>
</comment>
<dbReference type="Gene3D" id="2.60.120.10">
    <property type="entry name" value="Jelly Rolls"/>
    <property type="match status" value="1"/>
</dbReference>
<dbReference type="FunFam" id="2.60.120.10:FF:000099">
    <property type="entry name" value="1,2-dihydroxy-3-keto-5-methylthiopentene dioxygenase"/>
    <property type="match status" value="1"/>
</dbReference>
<evidence type="ECO:0000256" key="8">
    <source>
        <dbReference type="ARBA" id="ARBA00023004"/>
    </source>
</evidence>
<dbReference type="PANTHER" id="PTHR23418">
    <property type="entry name" value="ACIREDUCTONE DIOXYGENASE"/>
    <property type="match status" value="1"/>
</dbReference>
<evidence type="ECO:0000256" key="3">
    <source>
        <dbReference type="ARBA" id="ARBA00022596"/>
    </source>
</evidence>
<dbReference type="InterPro" id="IPR004313">
    <property type="entry name" value="ARD"/>
</dbReference>
<dbReference type="InterPro" id="IPR014710">
    <property type="entry name" value="RmlC-like_jellyroll"/>
</dbReference>
<dbReference type="EC" id="1.13.11.53" evidence="11"/>
<dbReference type="GO" id="GO:0005737">
    <property type="term" value="C:cytoplasm"/>
    <property type="evidence" value="ECO:0007669"/>
    <property type="project" value="UniProtKB-SubCell"/>
</dbReference>
<evidence type="ECO:0000256" key="6">
    <source>
        <dbReference type="ARBA" id="ARBA00022964"/>
    </source>
</evidence>
<evidence type="ECO:0000256" key="1">
    <source>
        <dbReference type="ARBA" id="ARBA00000428"/>
    </source>
</evidence>
<keyword evidence="8 11" id="KW-0408">Iron</keyword>
<keyword evidence="6 11" id="KW-0223">Dioxygenase</keyword>
<feature type="binding site" evidence="11">
    <location>
        <position position="130"/>
    </location>
    <ligand>
        <name>Ni(2+)</name>
        <dbReference type="ChEBI" id="CHEBI:49786"/>
        <note>for nickel-dependent acireductone dioxygenase activity</note>
    </ligand>
</feature>
<evidence type="ECO:0000256" key="10">
    <source>
        <dbReference type="ARBA" id="ARBA00023242"/>
    </source>
</evidence>
<dbReference type="GO" id="GO:0019509">
    <property type="term" value="P:L-methionine salvage from methylthioadenosine"/>
    <property type="evidence" value="ECO:0007669"/>
    <property type="project" value="UniProtKB-UniRule"/>
</dbReference>
<evidence type="ECO:0000256" key="4">
    <source>
        <dbReference type="ARBA" id="ARBA00022605"/>
    </source>
</evidence>
<sequence>MVRAWLMCQPVKDQSAPCNCDPPIDVSSDELLKLGILTQYIPVVDGDLIDKICAERGYKYRDELIISREKTPNYDEEIRKYFEEHMHIEEEVRYILDGSCYFDVRNCEDKWIRIAVEPGDTIILPAGIFHRFTPDHRDYIHLLRLFKEQQGSFVYNRNEMAKAANVREQYLNDSTAK</sequence>
<feature type="binding site" evidence="11">
    <location>
        <position position="87"/>
    </location>
    <ligand>
        <name>Fe(2+)</name>
        <dbReference type="ChEBI" id="CHEBI:29033"/>
        <note>for iron-dependent acireductone dioxygenase activity</note>
    </ligand>
</feature>